<feature type="domain" description="CENP-V/GFA" evidence="5">
    <location>
        <begin position="36"/>
        <end position="154"/>
    </location>
</feature>
<dbReference type="AlphaFoldDB" id="A0A6G1HDF9"/>
<comment type="similarity">
    <text evidence="1">Belongs to the Gfa family.</text>
</comment>
<evidence type="ECO:0000256" key="4">
    <source>
        <dbReference type="ARBA" id="ARBA00023239"/>
    </source>
</evidence>
<dbReference type="InterPro" id="IPR011057">
    <property type="entry name" value="Mss4-like_sf"/>
</dbReference>
<dbReference type="GO" id="GO:0046872">
    <property type="term" value="F:metal ion binding"/>
    <property type="evidence" value="ECO:0007669"/>
    <property type="project" value="UniProtKB-KW"/>
</dbReference>
<sequence>MSTHRTAAEAAAADKSKPYFPLASVTQDGYSNEEEATATCFCGTVQLAFPTKAPGLVDSFICNCTDCHKLTASMFGANFVVNDDYLKHLRGESNLTQWSNSTTIGTPNTMVNFFCKTCGSLLYRRGTGFPGHSILRIGTVDDFHLMETVLKPRVEQFTKDRVSWLKGVEGILQVEGYHYG</sequence>
<gene>
    <name evidence="6" type="ORF">K402DRAFT_417168</name>
</gene>
<dbReference type="InterPro" id="IPR006913">
    <property type="entry name" value="CENP-V/GFA"/>
</dbReference>
<protein>
    <recommendedName>
        <fullName evidence="5">CENP-V/GFA domain-containing protein</fullName>
    </recommendedName>
</protein>
<evidence type="ECO:0000256" key="3">
    <source>
        <dbReference type="ARBA" id="ARBA00022833"/>
    </source>
</evidence>
<dbReference type="SUPFAM" id="SSF51316">
    <property type="entry name" value="Mss4-like"/>
    <property type="match status" value="1"/>
</dbReference>
<evidence type="ECO:0000313" key="6">
    <source>
        <dbReference type="EMBL" id="KAF1991104.1"/>
    </source>
</evidence>
<evidence type="ECO:0000256" key="1">
    <source>
        <dbReference type="ARBA" id="ARBA00005495"/>
    </source>
</evidence>
<accession>A0A6G1HDF9</accession>
<dbReference type="Pfam" id="PF04828">
    <property type="entry name" value="GFA"/>
    <property type="match status" value="1"/>
</dbReference>
<proteinExistence type="inferred from homology"/>
<keyword evidence="2" id="KW-0479">Metal-binding</keyword>
<dbReference type="OrthoDB" id="428768at2759"/>
<evidence type="ECO:0000313" key="7">
    <source>
        <dbReference type="Proteomes" id="UP000800041"/>
    </source>
</evidence>
<keyword evidence="7" id="KW-1185">Reference proteome</keyword>
<dbReference type="Proteomes" id="UP000800041">
    <property type="component" value="Unassembled WGS sequence"/>
</dbReference>
<dbReference type="PANTHER" id="PTHR33337:SF8">
    <property type="entry name" value="CENP-V_GFA DOMAIN-CONTAINING PROTEIN"/>
    <property type="match status" value="1"/>
</dbReference>
<dbReference type="PROSITE" id="PS51891">
    <property type="entry name" value="CENP_V_GFA"/>
    <property type="match status" value="1"/>
</dbReference>
<keyword evidence="3" id="KW-0862">Zinc</keyword>
<evidence type="ECO:0000259" key="5">
    <source>
        <dbReference type="PROSITE" id="PS51891"/>
    </source>
</evidence>
<name>A0A6G1HDF9_9PEZI</name>
<dbReference type="PANTHER" id="PTHR33337">
    <property type="entry name" value="GFA DOMAIN-CONTAINING PROTEIN"/>
    <property type="match status" value="1"/>
</dbReference>
<dbReference type="EMBL" id="ML977140">
    <property type="protein sequence ID" value="KAF1991104.1"/>
    <property type="molecule type" value="Genomic_DNA"/>
</dbReference>
<reference evidence="6" key="1">
    <citation type="journal article" date="2020" name="Stud. Mycol.">
        <title>101 Dothideomycetes genomes: a test case for predicting lifestyles and emergence of pathogens.</title>
        <authorList>
            <person name="Haridas S."/>
            <person name="Albert R."/>
            <person name="Binder M."/>
            <person name="Bloem J."/>
            <person name="Labutti K."/>
            <person name="Salamov A."/>
            <person name="Andreopoulos B."/>
            <person name="Baker S."/>
            <person name="Barry K."/>
            <person name="Bills G."/>
            <person name="Bluhm B."/>
            <person name="Cannon C."/>
            <person name="Castanera R."/>
            <person name="Culley D."/>
            <person name="Daum C."/>
            <person name="Ezra D."/>
            <person name="Gonzalez J."/>
            <person name="Henrissat B."/>
            <person name="Kuo A."/>
            <person name="Liang C."/>
            <person name="Lipzen A."/>
            <person name="Lutzoni F."/>
            <person name="Magnuson J."/>
            <person name="Mondo S."/>
            <person name="Nolan M."/>
            <person name="Ohm R."/>
            <person name="Pangilinan J."/>
            <person name="Park H.-J."/>
            <person name="Ramirez L."/>
            <person name="Alfaro M."/>
            <person name="Sun H."/>
            <person name="Tritt A."/>
            <person name="Yoshinaga Y."/>
            <person name="Zwiers L.-H."/>
            <person name="Turgeon B."/>
            <person name="Goodwin S."/>
            <person name="Spatafora J."/>
            <person name="Crous P."/>
            <person name="Grigoriev I."/>
        </authorList>
    </citation>
    <scope>NUCLEOTIDE SEQUENCE</scope>
    <source>
        <strain evidence="6">CBS 113979</strain>
    </source>
</reference>
<evidence type="ECO:0000256" key="2">
    <source>
        <dbReference type="ARBA" id="ARBA00022723"/>
    </source>
</evidence>
<keyword evidence="4" id="KW-0456">Lyase</keyword>
<dbReference type="GO" id="GO:0016846">
    <property type="term" value="F:carbon-sulfur lyase activity"/>
    <property type="evidence" value="ECO:0007669"/>
    <property type="project" value="InterPro"/>
</dbReference>
<dbReference type="Gene3D" id="3.90.1590.10">
    <property type="entry name" value="glutathione-dependent formaldehyde- activating enzyme (gfa)"/>
    <property type="match status" value="1"/>
</dbReference>
<organism evidence="6 7">
    <name type="scientific">Aulographum hederae CBS 113979</name>
    <dbReference type="NCBI Taxonomy" id="1176131"/>
    <lineage>
        <taxon>Eukaryota</taxon>
        <taxon>Fungi</taxon>
        <taxon>Dikarya</taxon>
        <taxon>Ascomycota</taxon>
        <taxon>Pezizomycotina</taxon>
        <taxon>Dothideomycetes</taxon>
        <taxon>Pleosporomycetidae</taxon>
        <taxon>Aulographales</taxon>
        <taxon>Aulographaceae</taxon>
    </lineage>
</organism>